<keyword evidence="9 22" id="KW-0418">Kinase</keyword>
<dbReference type="SUPFAM" id="SSF56112">
    <property type="entry name" value="Protein kinase-like (PK-like)"/>
    <property type="match status" value="3"/>
</dbReference>
<keyword evidence="6" id="KW-0732">Signal</keyword>
<keyword evidence="8 18" id="KW-0547">Nucleotide-binding</keyword>
<evidence type="ECO:0000256" key="8">
    <source>
        <dbReference type="ARBA" id="ARBA00022741"/>
    </source>
</evidence>
<dbReference type="InterPro" id="IPR008271">
    <property type="entry name" value="Ser/Thr_kinase_AS"/>
</dbReference>
<keyword evidence="5 19" id="KW-0812">Transmembrane</keyword>
<evidence type="ECO:0000256" key="2">
    <source>
        <dbReference type="ARBA" id="ARBA00012513"/>
    </source>
</evidence>
<evidence type="ECO:0000256" key="19">
    <source>
        <dbReference type="SAM" id="Phobius"/>
    </source>
</evidence>
<comment type="caution">
    <text evidence="22">The sequence shown here is derived from an EMBL/GenBank/DDBJ whole genome shotgun (WGS) entry which is preliminary data.</text>
</comment>
<evidence type="ECO:0000256" key="4">
    <source>
        <dbReference type="ARBA" id="ARBA00022679"/>
    </source>
</evidence>
<evidence type="ECO:0000259" key="20">
    <source>
        <dbReference type="PROSITE" id="PS50011"/>
    </source>
</evidence>
<organism evidence="22 23">
    <name type="scientific">Dillenia turbinata</name>
    <dbReference type="NCBI Taxonomy" id="194707"/>
    <lineage>
        <taxon>Eukaryota</taxon>
        <taxon>Viridiplantae</taxon>
        <taxon>Streptophyta</taxon>
        <taxon>Embryophyta</taxon>
        <taxon>Tracheophyta</taxon>
        <taxon>Spermatophyta</taxon>
        <taxon>Magnoliopsida</taxon>
        <taxon>eudicotyledons</taxon>
        <taxon>Gunneridae</taxon>
        <taxon>Pentapetalae</taxon>
        <taxon>Dilleniales</taxon>
        <taxon>Dilleniaceae</taxon>
        <taxon>Dillenia</taxon>
    </lineage>
</organism>
<dbReference type="InterPro" id="IPR017441">
    <property type="entry name" value="Protein_kinase_ATP_BS"/>
</dbReference>
<keyword evidence="4" id="KW-0808">Transferase</keyword>
<evidence type="ECO:0000256" key="1">
    <source>
        <dbReference type="ARBA" id="ARBA00004167"/>
    </source>
</evidence>
<proteinExistence type="predicted"/>
<protein>
    <recommendedName>
        <fullName evidence="2">non-specific serine/threonine protein kinase</fullName>
        <ecNumber evidence="2">2.7.11.1</ecNumber>
    </recommendedName>
</protein>
<evidence type="ECO:0000256" key="3">
    <source>
        <dbReference type="ARBA" id="ARBA00022527"/>
    </source>
</evidence>
<dbReference type="Proteomes" id="UP001370490">
    <property type="component" value="Unassembled WGS sequence"/>
</dbReference>
<dbReference type="GO" id="GO:0005524">
    <property type="term" value="F:ATP binding"/>
    <property type="evidence" value="ECO:0007669"/>
    <property type="project" value="UniProtKB-UniRule"/>
</dbReference>
<dbReference type="GO" id="GO:0005886">
    <property type="term" value="C:plasma membrane"/>
    <property type="evidence" value="ECO:0007669"/>
    <property type="project" value="TreeGrafter"/>
</dbReference>
<feature type="domain" description="Gnk2-homologous" evidence="21">
    <location>
        <begin position="6"/>
        <end position="111"/>
    </location>
</feature>
<dbReference type="EMBL" id="JBAMMX010000023">
    <property type="protein sequence ID" value="KAK6917360.1"/>
    <property type="molecule type" value="Genomic_DNA"/>
</dbReference>
<keyword evidence="13" id="KW-1015">Disulfide bond</keyword>
<keyword evidence="12 19" id="KW-0472">Membrane</keyword>
<evidence type="ECO:0000256" key="10">
    <source>
        <dbReference type="ARBA" id="ARBA00022840"/>
    </source>
</evidence>
<dbReference type="CDD" id="cd23509">
    <property type="entry name" value="Gnk2-like"/>
    <property type="match status" value="4"/>
</dbReference>
<dbReference type="PROSITE" id="PS00108">
    <property type="entry name" value="PROTEIN_KINASE_ST"/>
    <property type="match status" value="2"/>
</dbReference>
<dbReference type="Gene3D" id="3.30.200.20">
    <property type="entry name" value="Phosphorylase Kinase, domain 1"/>
    <property type="match status" value="3"/>
</dbReference>
<dbReference type="FunFam" id="1.10.510.10:FF:000467">
    <property type="entry name" value="Liguleless narrow1"/>
    <property type="match status" value="1"/>
</dbReference>
<dbReference type="FunFam" id="3.30.200.20:FF:000195">
    <property type="entry name" value="G-type lectin S-receptor-like serine/threonine-protein kinase"/>
    <property type="match status" value="2"/>
</dbReference>
<keyword evidence="15" id="KW-0325">Glycoprotein</keyword>
<feature type="domain" description="Protein kinase" evidence="20">
    <location>
        <begin position="317"/>
        <end position="598"/>
    </location>
</feature>
<comment type="subcellular location">
    <subcellularLocation>
        <location evidence="1">Membrane</location>
        <topology evidence="1">Single-pass membrane protein</topology>
    </subcellularLocation>
</comment>
<feature type="domain" description="Gnk2-homologous" evidence="21">
    <location>
        <begin position="988"/>
        <end position="1095"/>
    </location>
</feature>
<dbReference type="PANTHER" id="PTHR27002:SF679">
    <property type="entry name" value="CYSTEINE-RICH RECEPTOR-LIKE PROTEIN KINASE 10 ISOFORM X1"/>
    <property type="match status" value="1"/>
</dbReference>
<evidence type="ECO:0000256" key="18">
    <source>
        <dbReference type="PROSITE-ProRule" id="PRU10141"/>
    </source>
</evidence>
<gene>
    <name evidence="22" type="ORF">RJ641_018111</name>
</gene>
<keyword evidence="11 19" id="KW-1133">Transmembrane helix</keyword>
<dbReference type="Pfam" id="PF00069">
    <property type="entry name" value="Pkinase"/>
    <property type="match status" value="1"/>
</dbReference>
<dbReference type="CDD" id="cd14066">
    <property type="entry name" value="STKc_IRAK"/>
    <property type="match status" value="2"/>
</dbReference>
<evidence type="ECO:0000256" key="5">
    <source>
        <dbReference type="ARBA" id="ARBA00022692"/>
    </source>
</evidence>
<dbReference type="GO" id="GO:0004674">
    <property type="term" value="F:protein serine/threonine kinase activity"/>
    <property type="evidence" value="ECO:0007669"/>
    <property type="project" value="UniProtKB-KW"/>
</dbReference>
<dbReference type="EC" id="2.7.11.1" evidence="2"/>
<feature type="transmembrane region" description="Helical" evidence="19">
    <location>
        <begin position="1117"/>
        <end position="1139"/>
    </location>
</feature>
<dbReference type="InterPro" id="IPR038408">
    <property type="entry name" value="GNK2_sf"/>
</dbReference>
<keyword evidence="7" id="KW-0677">Repeat</keyword>
<evidence type="ECO:0000256" key="6">
    <source>
        <dbReference type="ARBA" id="ARBA00022729"/>
    </source>
</evidence>
<sequence length="1516" mass="170041">MANPNYIYTYCSPKSYNSTLNSTLFQSNLNNFLSRAANTVNGFAAGFFSASEGTDPDKVYGLFLCRGDDGPNICKNCVQIASKRIVSECSTSKEAIVWYDQCLLRYSNVSFFSSMQNQPTICTYDMENVTQLTNFNTVLNRTFEDLVHMAAYNASADMRAVGSAVVAGSDRVYGYVQCTPDLSEEDCANCLKEAVLGISNCSYGKQGGRVFTPSCVLRYEMFPFLDNNNASNPASPACDIHRKEEEPKTQNGHLGVGACTLPGLWSSFFVKRKSSNKLFCKINLDNVVSINPPEDHSTEVDVTFFEFSTVKAATDNFSSANKLGQGGFGIVSKGKLPNGLEVAIKRLSAKSRQGVVEFKTEVTLMAKLQHKNLVRLLGCCIDGEEKMLIYEYMQNKSLDYFIFGDQERRSTLDWKKRYDIILGIARGIRYIHQESRLTIIHRDLKASNILLDGEWNPKISDFGTARSFKGKQTEANTTKVAGTIGYISPEYIREGSFSIKSDVFSFGVLLLETISGKKNVGFLYDLEDVSTNFIRHAWSLWTSNRRLEIVDPSMGDSYPTSEVLRCIHVGFLCVQDRDEDRPTMSQVVTMLISPETTLPYPKQPTYAIWGIQDDPKPFTTISRISQNGMTCNIYQKNDKNTSDPERFSSLVNQTLQNLTKVAAFDPSSLYYYNGGARVFSHSCLLRYEYYLFYEVVVMEEQGTNKRKRRIYKAANNFSDSNEVGKGGFGPVYKVVLVYLLDKQTSSESDQDSEKLRNEVPLIMKLQHQNLVSLLGWLDGVEKLLFYEYMPNNSLDRWLFEEFFIFMRIFSLGSSHRDLKASNALLDNDMNPMISDFGTARILEPKMVDVDCRRKKDVTTLVLLYVIRRKTHRTYAGLGADPPFDLCSNTTYYTSNSPFENNLNTLLLSLPSNASSSKFFNTSFGNDPDRVYSLYLCLNYTSYDTCHTCISSASQDITKLCPDNEEAVVWGEDCQLRYSNKRFLGQLDVSGNLPKYNMKNTSEPERFRTVVNQTLHDLTKVAAFSSSSNMCATGEVAFTSTDTIYALVQCTMDLSPSNCSQCLETAISDILGCCYFYRGARLLSRSCYLRYEYYAFYEGQTESSAAEKSNGRKIEISVIATTVFAFSVVLLLGSVVYCLVKRRRTQKDRSKSSSQVVQLSSFGESKSIAFLKQDLQARGDLEGQESPFFDLATISAATNDFSDENKLGQGGYGPVYKGTLSDGKMIAVKRLSSDSEQGVNEFANEVLLIMKLQHKNLVRLLGFCIDGEEKLLIYEYMCNGSLDVFLLDQSKRAQLDWKKRANIIHGIAKGVLYLHQDSCLRIIHRDLKPSNVLLDAELNPKISDFGTARIFGGNGDGANTATITGTYGYMAPEYAMQGLYSIKSDVFSFGVLILEIITGRRNAGFHLSKCAPSLLAYAWQLWNEERELELIDPLLNDSISEDEFLQFLHIALLCVQEDSFDRPTMTSVVLMLKGDSIALCQPQRPAFSVGTFADHYETVAIDHSTVNVLTVSDISGR</sequence>
<dbReference type="Gene3D" id="3.30.430.20">
    <property type="entry name" value="Gnk2 domain, C-X8-C-X2-C motif"/>
    <property type="match status" value="4"/>
</dbReference>
<evidence type="ECO:0000313" key="22">
    <source>
        <dbReference type="EMBL" id="KAK6917360.1"/>
    </source>
</evidence>
<comment type="catalytic activity">
    <reaction evidence="16">
        <text>L-threonyl-[protein] + ATP = O-phospho-L-threonyl-[protein] + ADP + H(+)</text>
        <dbReference type="Rhea" id="RHEA:46608"/>
        <dbReference type="Rhea" id="RHEA-COMP:11060"/>
        <dbReference type="Rhea" id="RHEA-COMP:11605"/>
        <dbReference type="ChEBI" id="CHEBI:15378"/>
        <dbReference type="ChEBI" id="CHEBI:30013"/>
        <dbReference type="ChEBI" id="CHEBI:30616"/>
        <dbReference type="ChEBI" id="CHEBI:61977"/>
        <dbReference type="ChEBI" id="CHEBI:456216"/>
        <dbReference type="EC" id="2.7.11.1"/>
    </reaction>
</comment>
<dbReference type="FunFam" id="3.30.430.20:FF:000009">
    <property type="entry name" value="Cysteine-rich receptor-like protein kinase 28"/>
    <property type="match status" value="1"/>
</dbReference>
<feature type="binding site" evidence="18">
    <location>
        <position position="345"/>
    </location>
    <ligand>
        <name>ATP</name>
        <dbReference type="ChEBI" id="CHEBI:30616"/>
    </ligand>
</feature>
<dbReference type="InterPro" id="IPR000719">
    <property type="entry name" value="Prot_kinase_dom"/>
</dbReference>
<dbReference type="PROSITE" id="PS00107">
    <property type="entry name" value="PROTEIN_KINASE_ATP"/>
    <property type="match status" value="1"/>
</dbReference>
<dbReference type="InterPro" id="IPR001245">
    <property type="entry name" value="Ser-Thr/Tyr_kinase_cat_dom"/>
</dbReference>
<dbReference type="FunFam" id="3.30.430.20:FF:000002">
    <property type="entry name" value="Cysteine-rich receptor-like protein kinase 10"/>
    <property type="match status" value="2"/>
</dbReference>
<evidence type="ECO:0000256" key="9">
    <source>
        <dbReference type="ARBA" id="ARBA00022777"/>
    </source>
</evidence>
<evidence type="ECO:0000313" key="23">
    <source>
        <dbReference type="Proteomes" id="UP001370490"/>
    </source>
</evidence>
<dbReference type="PROSITE" id="PS50011">
    <property type="entry name" value="PROTEIN_KINASE_DOM"/>
    <property type="match status" value="3"/>
</dbReference>
<feature type="domain" description="Gnk2-homologous" evidence="21">
    <location>
        <begin position="117"/>
        <end position="224"/>
    </location>
</feature>
<dbReference type="InterPro" id="IPR011009">
    <property type="entry name" value="Kinase-like_dom_sf"/>
</dbReference>
<name>A0AAN8UKW1_9MAGN</name>
<evidence type="ECO:0000256" key="14">
    <source>
        <dbReference type="ARBA" id="ARBA00023170"/>
    </source>
</evidence>
<keyword evidence="14" id="KW-0675">Receptor</keyword>
<evidence type="ECO:0000256" key="11">
    <source>
        <dbReference type="ARBA" id="ARBA00022989"/>
    </source>
</evidence>
<dbReference type="SMART" id="SM00220">
    <property type="entry name" value="S_TKc"/>
    <property type="match status" value="2"/>
</dbReference>
<evidence type="ECO:0000256" key="7">
    <source>
        <dbReference type="ARBA" id="ARBA00022737"/>
    </source>
</evidence>
<evidence type="ECO:0000256" key="12">
    <source>
        <dbReference type="ARBA" id="ARBA00023136"/>
    </source>
</evidence>
<keyword evidence="3" id="KW-0723">Serine/threonine-protein kinase</keyword>
<dbReference type="FunFam" id="1.10.510.10:FF:000060">
    <property type="entry name" value="G-type lectin S-receptor-like serine/threonine-protein kinase"/>
    <property type="match status" value="1"/>
</dbReference>
<feature type="domain" description="Gnk2-homologous" evidence="21">
    <location>
        <begin position="880"/>
        <end position="982"/>
    </location>
</feature>
<comment type="catalytic activity">
    <reaction evidence="17">
        <text>L-seryl-[protein] + ATP = O-phospho-L-seryl-[protein] + ADP + H(+)</text>
        <dbReference type="Rhea" id="RHEA:17989"/>
        <dbReference type="Rhea" id="RHEA-COMP:9863"/>
        <dbReference type="Rhea" id="RHEA-COMP:11604"/>
        <dbReference type="ChEBI" id="CHEBI:15378"/>
        <dbReference type="ChEBI" id="CHEBI:29999"/>
        <dbReference type="ChEBI" id="CHEBI:30616"/>
        <dbReference type="ChEBI" id="CHEBI:83421"/>
        <dbReference type="ChEBI" id="CHEBI:456216"/>
        <dbReference type="EC" id="2.7.11.1"/>
    </reaction>
</comment>
<dbReference type="Gene3D" id="1.10.510.10">
    <property type="entry name" value="Transferase(Phosphotransferase) domain 1"/>
    <property type="match status" value="3"/>
</dbReference>
<keyword evidence="23" id="KW-1185">Reference proteome</keyword>
<evidence type="ECO:0000256" key="13">
    <source>
        <dbReference type="ARBA" id="ARBA00023157"/>
    </source>
</evidence>
<dbReference type="Pfam" id="PF01657">
    <property type="entry name" value="Stress-antifung"/>
    <property type="match status" value="4"/>
</dbReference>
<evidence type="ECO:0000256" key="17">
    <source>
        <dbReference type="ARBA" id="ARBA00048679"/>
    </source>
</evidence>
<evidence type="ECO:0000256" key="16">
    <source>
        <dbReference type="ARBA" id="ARBA00047899"/>
    </source>
</evidence>
<accession>A0AAN8UKW1</accession>
<evidence type="ECO:0000256" key="15">
    <source>
        <dbReference type="ARBA" id="ARBA00023180"/>
    </source>
</evidence>
<feature type="domain" description="Protein kinase" evidence="20">
    <location>
        <begin position="1200"/>
        <end position="1486"/>
    </location>
</feature>
<reference evidence="22 23" key="1">
    <citation type="submission" date="2023-12" db="EMBL/GenBank/DDBJ databases">
        <title>A high-quality genome assembly for Dillenia turbinata (Dilleniales).</title>
        <authorList>
            <person name="Chanderbali A."/>
        </authorList>
    </citation>
    <scope>NUCLEOTIDE SEQUENCE [LARGE SCALE GENOMIC DNA]</scope>
    <source>
        <strain evidence="22">LSX21</strain>
        <tissue evidence="22">Leaf</tissue>
    </source>
</reference>
<evidence type="ECO:0000259" key="21">
    <source>
        <dbReference type="PROSITE" id="PS51473"/>
    </source>
</evidence>
<dbReference type="PANTHER" id="PTHR27002">
    <property type="entry name" value="RECEPTOR-LIKE SERINE/THREONINE-PROTEIN KINASE SD1-8"/>
    <property type="match status" value="1"/>
</dbReference>
<dbReference type="PROSITE" id="PS51473">
    <property type="entry name" value="GNK2"/>
    <property type="match status" value="4"/>
</dbReference>
<dbReference type="Pfam" id="PF07714">
    <property type="entry name" value="PK_Tyr_Ser-Thr"/>
    <property type="match status" value="2"/>
</dbReference>
<feature type="domain" description="Protein kinase" evidence="20">
    <location>
        <begin position="717"/>
        <end position="1018"/>
    </location>
</feature>
<dbReference type="InterPro" id="IPR002902">
    <property type="entry name" value="GNK2"/>
</dbReference>
<keyword evidence="10 18" id="KW-0067">ATP-binding</keyword>